<feature type="domain" description="Secretion system C-terminal sorting" evidence="3">
    <location>
        <begin position="545"/>
        <end position="614"/>
    </location>
</feature>
<comment type="caution">
    <text evidence="4">The sequence shown here is derived from an EMBL/GenBank/DDBJ whole genome shotgun (WGS) entry which is preliminary data.</text>
</comment>
<feature type="chain" id="PRO_5046929093" evidence="2">
    <location>
        <begin position="22"/>
        <end position="616"/>
    </location>
</feature>
<organism evidence="4 5">
    <name type="scientific">Neptunitalea lumnitzerae</name>
    <dbReference type="NCBI Taxonomy" id="2965509"/>
    <lineage>
        <taxon>Bacteria</taxon>
        <taxon>Pseudomonadati</taxon>
        <taxon>Bacteroidota</taxon>
        <taxon>Flavobacteriia</taxon>
        <taxon>Flavobacteriales</taxon>
        <taxon>Flavobacteriaceae</taxon>
        <taxon>Neptunitalea</taxon>
    </lineage>
</organism>
<keyword evidence="1 2" id="KW-0732">Signal</keyword>
<name>A0ABQ5MHR7_9FLAO</name>
<dbReference type="EMBL" id="BRVO01000001">
    <property type="protein sequence ID" value="GLB48933.1"/>
    <property type="molecule type" value="Genomic_DNA"/>
</dbReference>
<evidence type="ECO:0000313" key="4">
    <source>
        <dbReference type="EMBL" id="GLB48933.1"/>
    </source>
</evidence>
<dbReference type="Proteomes" id="UP001143543">
    <property type="component" value="Unassembled WGS sequence"/>
</dbReference>
<proteinExistence type="predicted"/>
<evidence type="ECO:0000256" key="1">
    <source>
        <dbReference type="ARBA" id="ARBA00022729"/>
    </source>
</evidence>
<dbReference type="NCBIfam" id="TIGR04183">
    <property type="entry name" value="Por_Secre_tail"/>
    <property type="match status" value="1"/>
</dbReference>
<evidence type="ECO:0000256" key="2">
    <source>
        <dbReference type="SAM" id="SignalP"/>
    </source>
</evidence>
<dbReference type="RefSeq" id="WP_281764556.1">
    <property type="nucleotide sequence ID" value="NZ_BRVO01000001.1"/>
</dbReference>
<gene>
    <name evidence="4" type="ORF">Y10_13010</name>
</gene>
<protein>
    <submittedName>
        <fullName evidence="4">T9SS C-terminal target domain-containing protein</fullName>
    </submittedName>
</protein>
<sequence length="616" mass="67619">MKKIVLLLPALLILAVTHAQLRVNDNSFVYVKDTYLYVKQDINLSNLGVLYLRNEGQLLQGTNGTSTNTGNGKISLIQEGYATQFTYNYWSSPVGSPGDEATGNARFFPLESGAIMDTTGLTTSVDATFIGGYNGTTEPLTISRLWLYKYLPGTTYSNWSFIGSSNATGFTEPGYGFSMKGTNISGNQQPYDFRGRPNDGDIYVEVKDGQETLAGNPYPSAIDLAAFLLDPDNQGKIEPSILFWEQDKTVTSHYVADYIGGYGVWVPDCDNLADCGTGVYTPATYQSYDQAGSTVGSSVISNSNYFSGRRFSPIAQGFMLEGTADTSVVFKNSYRVYYQEDTALYSIFNKEAANNQKTFTNDGTANVNTATEVVYNNGGGTETLDGSYERPKYVFQVIVNETYTRDLLLTLNDNSSLGFDYGFDGISSSGLATDAAFDIAGEDYFIQSTAFNVNEMIPLHFKTDGANSSFKILVGAYINVDSTQPVFIFDSYTGTYYQIDNNTSYTFNTTETDVTDRYFVSFSNATMSNETVLASSSINVHQNNTTHQLTIGNPNMYDLKNVSLYNMNGQVIINEQKLGAQANYSFNTSNLATGVYLVNVTTTNNQVITKKVVIKK</sequence>
<evidence type="ECO:0000259" key="3">
    <source>
        <dbReference type="Pfam" id="PF18962"/>
    </source>
</evidence>
<keyword evidence="5" id="KW-1185">Reference proteome</keyword>
<dbReference type="Pfam" id="PF18962">
    <property type="entry name" value="Por_Secre_tail"/>
    <property type="match status" value="1"/>
</dbReference>
<reference evidence="4" key="1">
    <citation type="submission" date="2022-07" db="EMBL/GenBank/DDBJ databases">
        <title>Taxonomy of Novel Oxalotrophic and Methylotrophic Bacteria.</title>
        <authorList>
            <person name="Sahin N."/>
            <person name="Tani A."/>
        </authorList>
    </citation>
    <scope>NUCLEOTIDE SEQUENCE</scope>
    <source>
        <strain evidence="4">Y10</strain>
    </source>
</reference>
<accession>A0ABQ5MHR7</accession>
<dbReference type="InterPro" id="IPR026444">
    <property type="entry name" value="Secre_tail"/>
</dbReference>
<evidence type="ECO:0000313" key="5">
    <source>
        <dbReference type="Proteomes" id="UP001143543"/>
    </source>
</evidence>
<feature type="signal peptide" evidence="2">
    <location>
        <begin position="1"/>
        <end position="21"/>
    </location>
</feature>